<evidence type="ECO:0000313" key="5">
    <source>
        <dbReference type="Proteomes" id="UP000254040"/>
    </source>
</evidence>
<reference evidence="3 5" key="2">
    <citation type="submission" date="2018-06" db="EMBL/GenBank/DDBJ databases">
        <authorList>
            <consortium name="Pathogen Informatics"/>
            <person name="Doyle S."/>
        </authorList>
    </citation>
    <scope>NUCLEOTIDE SEQUENCE [LARGE SCALE GENOMIC DNA]</scope>
    <source>
        <strain evidence="3 5">NCTC12239</strain>
    </source>
</reference>
<name>A0A378JT84_9GAMM</name>
<organism evidence="3 5">
    <name type="scientific">Legionella moravica</name>
    <dbReference type="NCBI Taxonomy" id="39962"/>
    <lineage>
        <taxon>Bacteria</taxon>
        <taxon>Pseudomonadati</taxon>
        <taxon>Pseudomonadota</taxon>
        <taxon>Gammaproteobacteria</taxon>
        <taxon>Legionellales</taxon>
        <taxon>Legionellaceae</taxon>
        <taxon>Legionella</taxon>
    </lineage>
</organism>
<dbReference type="AlphaFoldDB" id="A0A378JT84"/>
<dbReference type="Proteomes" id="UP000254040">
    <property type="component" value="Unassembled WGS sequence"/>
</dbReference>
<evidence type="ECO:0000256" key="1">
    <source>
        <dbReference type="SAM" id="Phobius"/>
    </source>
</evidence>
<sequence length="141" mass="15346">MVDRRNVSEKLIGATLFPTLKSYRRPAFFSSYNSVSDFGFRVASVATAPVFLSLASISLLLEAASKLLKVFSNILMFEFAKAADKLVDCATLSVMSPIFVLAAISSPLVNLIDLIGGAVNSLFHSSKADNSELQYDVQPRY</sequence>
<keyword evidence="1" id="KW-0472">Membrane</keyword>
<feature type="transmembrane region" description="Helical" evidence="1">
    <location>
        <begin position="38"/>
        <end position="61"/>
    </location>
</feature>
<dbReference type="EMBL" id="LNYN01000014">
    <property type="protein sequence ID" value="KTD35349.1"/>
    <property type="molecule type" value="Genomic_DNA"/>
</dbReference>
<protein>
    <submittedName>
        <fullName evidence="2 3">Integral membrane protein</fullName>
    </submittedName>
</protein>
<dbReference type="EMBL" id="UGOG01000001">
    <property type="protein sequence ID" value="STX61955.1"/>
    <property type="molecule type" value="Genomic_DNA"/>
</dbReference>
<evidence type="ECO:0000313" key="4">
    <source>
        <dbReference type="Proteomes" id="UP000054985"/>
    </source>
</evidence>
<evidence type="ECO:0000313" key="3">
    <source>
        <dbReference type="EMBL" id="STX61955.1"/>
    </source>
</evidence>
<keyword evidence="1" id="KW-1133">Transmembrane helix</keyword>
<dbReference type="Proteomes" id="UP000054985">
    <property type="component" value="Unassembled WGS sequence"/>
</dbReference>
<dbReference type="RefSeq" id="WP_028384092.1">
    <property type="nucleotide sequence ID" value="NZ_CAAAJG010000002.1"/>
</dbReference>
<dbReference type="OrthoDB" id="5654201at2"/>
<proteinExistence type="predicted"/>
<evidence type="ECO:0000313" key="2">
    <source>
        <dbReference type="EMBL" id="KTD35349.1"/>
    </source>
</evidence>
<gene>
    <name evidence="2" type="ORF">Lmor_0796</name>
    <name evidence="3" type="ORF">NCTC12239_00873</name>
</gene>
<accession>A0A378JT84</accession>
<keyword evidence="1" id="KW-0812">Transmembrane</keyword>
<keyword evidence="4" id="KW-1185">Reference proteome</keyword>
<reference evidence="2 4" key="1">
    <citation type="submission" date="2015-11" db="EMBL/GenBank/DDBJ databases">
        <title>Genomic analysis of 38 Legionella species identifies large and diverse effector repertoires.</title>
        <authorList>
            <person name="Burstein D."/>
            <person name="Amaro F."/>
            <person name="Zusman T."/>
            <person name="Lifshitz Z."/>
            <person name="Cohen O."/>
            <person name="Gilbert J.A."/>
            <person name="Pupko T."/>
            <person name="Shuman H.A."/>
            <person name="Segal G."/>
        </authorList>
    </citation>
    <scope>NUCLEOTIDE SEQUENCE [LARGE SCALE GENOMIC DNA]</scope>
    <source>
        <strain evidence="2 4">ATCC 43877</strain>
    </source>
</reference>